<feature type="domain" description="AB hydrolase-1" evidence="1">
    <location>
        <begin position="25"/>
        <end position="280"/>
    </location>
</feature>
<accession>A0A1X1RSW3</accession>
<dbReference type="RefSeq" id="WP_062540418.1">
    <property type="nucleotide sequence ID" value="NZ_BBUN01000215.1"/>
</dbReference>
<proteinExistence type="predicted"/>
<evidence type="ECO:0000259" key="1">
    <source>
        <dbReference type="Pfam" id="PF00561"/>
    </source>
</evidence>
<dbReference type="OrthoDB" id="8957634at2"/>
<dbReference type="Proteomes" id="UP000230971">
    <property type="component" value="Unassembled WGS sequence"/>
</dbReference>
<dbReference type="Proteomes" id="UP000193907">
    <property type="component" value="Unassembled WGS sequence"/>
</dbReference>
<evidence type="ECO:0000313" key="2">
    <source>
        <dbReference type="EMBL" id="ORV14836.1"/>
    </source>
</evidence>
<dbReference type="AlphaFoldDB" id="A0A1X1RSW3"/>
<evidence type="ECO:0000313" key="3">
    <source>
        <dbReference type="EMBL" id="PIB80089.1"/>
    </source>
</evidence>
<dbReference type="InterPro" id="IPR029058">
    <property type="entry name" value="AB_hydrolase_fold"/>
</dbReference>
<dbReference type="STRING" id="28045.AWB95_09515"/>
<sequence>MLTRSGIAQGAVDLYYEDLGDPADPPVLLIMGLGAQLPMWPDGFCARLVDAGYRVIRFDHRDTGLSAKMHGLRAEGSVYRRAWRYVLGRTSRVPYTLVDMTHDVVGLLEHLGIERAHVVGASMGGMIAQILAATEPQRVASLGLIMSATGKPLSALPAWRVIRLAFDAPGKDASDEEKLAYEVRNVAVFNGPHFLPSQADLRKRVEQLAERCTYPPGRLRQVDALLGTGSLLAYSKAITAPTVVIHGSHDPMVRPRNGRALATAIPDARFVVVDGMGHDLPEPVWRPIAETLQENFARSLLPRACVSPADTPT</sequence>
<dbReference type="GO" id="GO:0046503">
    <property type="term" value="P:glycerolipid catabolic process"/>
    <property type="evidence" value="ECO:0007669"/>
    <property type="project" value="TreeGrafter"/>
</dbReference>
<dbReference type="InterPro" id="IPR000073">
    <property type="entry name" value="AB_hydrolase_1"/>
</dbReference>
<reference evidence="3 5" key="2">
    <citation type="journal article" date="2017" name="Infect. Genet. Evol.">
        <title>The new phylogeny of the genus Mycobacterium: The old and the news.</title>
        <authorList>
            <person name="Tortoli E."/>
            <person name="Fedrizzi T."/>
            <person name="Meehan C.J."/>
            <person name="Trovato A."/>
            <person name="Grottola A."/>
            <person name="Giacobazzi E."/>
            <person name="Serpini G.F."/>
            <person name="Tagliazucchi S."/>
            <person name="Fabio A."/>
            <person name="Bettua C."/>
            <person name="Bertorelli R."/>
            <person name="Frascaro F."/>
            <person name="De Sanctis V."/>
            <person name="Pecorari M."/>
            <person name="Jousson O."/>
            <person name="Segata N."/>
            <person name="Cirillo D.M."/>
        </authorList>
    </citation>
    <scope>NUCLEOTIDE SEQUENCE [LARGE SCALE GENOMIC DNA]</scope>
    <source>
        <strain evidence="3 5">NCTC 12882</strain>
    </source>
</reference>
<dbReference type="EMBL" id="LQOM01000024">
    <property type="protein sequence ID" value="ORV14836.1"/>
    <property type="molecule type" value="Genomic_DNA"/>
</dbReference>
<gene>
    <name evidence="2" type="ORF">AWB95_09515</name>
    <name evidence="3" type="ORF">CQY23_05555</name>
</gene>
<keyword evidence="4" id="KW-1185">Reference proteome</keyword>
<dbReference type="EMBL" id="PDKV01000004">
    <property type="protein sequence ID" value="PIB80089.1"/>
    <property type="molecule type" value="Genomic_DNA"/>
</dbReference>
<dbReference type="GO" id="GO:0004806">
    <property type="term" value="F:triacylglycerol lipase activity"/>
    <property type="evidence" value="ECO:0007669"/>
    <property type="project" value="TreeGrafter"/>
</dbReference>
<keyword evidence="2" id="KW-0378">Hydrolase</keyword>
<dbReference type="PANTHER" id="PTHR43433:SF5">
    <property type="entry name" value="AB HYDROLASE-1 DOMAIN-CONTAINING PROTEIN"/>
    <property type="match status" value="1"/>
</dbReference>
<evidence type="ECO:0000313" key="5">
    <source>
        <dbReference type="Proteomes" id="UP000230971"/>
    </source>
</evidence>
<protein>
    <submittedName>
        <fullName evidence="2 3">Hydrolase</fullName>
    </submittedName>
</protein>
<dbReference type="SUPFAM" id="SSF53474">
    <property type="entry name" value="alpha/beta-Hydrolases"/>
    <property type="match status" value="1"/>
</dbReference>
<evidence type="ECO:0000313" key="4">
    <source>
        <dbReference type="Proteomes" id="UP000193907"/>
    </source>
</evidence>
<dbReference type="InterPro" id="IPR050471">
    <property type="entry name" value="AB_hydrolase"/>
</dbReference>
<reference evidence="2 4" key="1">
    <citation type="submission" date="2016-01" db="EMBL/GenBank/DDBJ databases">
        <title>The new phylogeny of the genus Mycobacterium.</title>
        <authorList>
            <person name="Tarcisio F."/>
            <person name="Conor M."/>
            <person name="Antonella G."/>
            <person name="Elisabetta G."/>
            <person name="Giulia F.S."/>
            <person name="Sara T."/>
            <person name="Anna F."/>
            <person name="Clotilde B."/>
            <person name="Roberto B."/>
            <person name="Veronica D.S."/>
            <person name="Fabio R."/>
            <person name="Monica P."/>
            <person name="Olivier J."/>
            <person name="Enrico T."/>
            <person name="Nicola S."/>
        </authorList>
    </citation>
    <scope>NUCLEOTIDE SEQUENCE [LARGE SCALE GENOMIC DNA]</scope>
    <source>
        <strain evidence="2 4">DSM 44243</strain>
    </source>
</reference>
<comment type="caution">
    <text evidence="2">The sequence shown here is derived from an EMBL/GenBank/DDBJ whole genome shotgun (WGS) entry which is preliminary data.</text>
</comment>
<dbReference type="PANTHER" id="PTHR43433">
    <property type="entry name" value="HYDROLASE, ALPHA/BETA FOLD FAMILY PROTEIN"/>
    <property type="match status" value="1"/>
</dbReference>
<dbReference type="Gene3D" id="3.40.50.1820">
    <property type="entry name" value="alpha/beta hydrolase"/>
    <property type="match status" value="1"/>
</dbReference>
<organism evidence="2 4">
    <name type="scientific">Mycobacterium celatum</name>
    <dbReference type="NCBI Taxonomy" id="28045"/>
    <lineage>
        <taxon>Bacteria</taxon>
        <taxon>Bacillati</taxon>
        <taxon>Actinomycetota</taxon>
        <taxon>Actinomycetes</taxon>
        <taxon>Mycobacteriales</taxon>
        <taxon>Mycobacteriaceae</taxon>
        <taxon>Mycobacterium</taxon>
    </lineage>
</organism>
<dbReference type="Pfam" id="PF00561">
    <property type="entry name" value="Abhydrolase_1"/>
    <property type="match status" value="1"/>
</dbReference>
<name>A0A1X1RSW3_MYCCE</name>